<dbReference type="PANTHER" id="PTHR42928">
    <property type="entry name" value="TRICARBOXYLATE-BINDING PROTEIN"/>
    <property type="match status" value="1"/>
</dbReference>
<dbReference type="InterPro" id="IPR005064">
    <property type="entry name" value="BUG"/>
</dbReference>
<dbReference type="InterPro" id="IPR042100">
    <property type="entry name" value="Bug_dom1"/>
</dbReference>
<dbReference type="PROSITE" id="PS51318">
    <property type="entry name" value="TAT"/>
    <property type="match status" value="1"/>
</dbReference>
<evidence type="ECO:0000256" key="1">
    <source>
        <dbReference type="ARBA" id="ARBA00006987"/>
    </source>
</evidence>
<reference evidence="3" key="1">
    <citation type="journal article" date="2019" name="Int. J. Syst. Evol. Microbiol.">
        <title>The Global Catalogue of Microorganisms (GCM) 10K type strain sequencing project: providing services to taxonomists for standard genome sequencing and annotation.</title>
        <authorList>
            <consortium name="The Broad Institute Genomics Platform"/>
            <consortium name="The Broad Institute Genome Sequencing Center for Infectious Disease"/>
            <person name="Wu L."/>
            <person name="Ma J."/>
        </authorList>
    </citation>
    <scope>NUCLEOTIDE SEQUENCE [LARGE SCALE GENOMIC DNA]</scope>
    <source>
        <strain evidence="3">LMG 24813</strain>
    </source>
</reference>
<comment type="caution">
    <text evidence="2">The sequence shown here is derived from an EMBL/GenBank/DDBJ whole genome shotgun (WGS) entry which is preliminary data.</text>
</comment>
<comment type="similarity">
    <text evidence="1">Belongs to the UPF0065 (bug) family.</text>
</comment>
<dbReference type="SUPFAM" id="SSF53850">
    <property type="entry name" value="Periplasmic binding protein-like II"/>
    <property type="match status" value="1"/>
</dbReference>
<dbReference type="Pfam" id="PF03401">
    <property type="entry name" value="TctC"/>
    <property type="match status" value="1"/>
</dbReference>
<name>A0ABV8P2N3_9BURK</name>
<dbReference type="EMBL" id="JBHSBV010000005">
    <property type="protein sequence ID" value="MFC4202263.1"/>
    <property type="molecule type" value="Genomic_DNA"/>
</dbReference>
<proteinExistence type="inferred from homology"/>
<dbReference type="Gene3D" id="3.40.190.150">
    <property type="entry name" value="Bordetella uptake gene, domain 1"/>
    <property type="match status" value="1"/>
</dbReference>
<dbReference type="Gene3D" id="3.40.190.10">
    <property type="entry name" value="Periplasmic binding protein-like II"/>
    <property type="match status" value="1"/>
</dbReference>
<sequence>MTTTKVFAARREILKRGAMLAATGLIAKPLASLAEGSPLHVILPLSAGSGVDIIVRSAQNALGKAFGQPVVIENRPGAGGITGTAALIRSQPDGLTVGVVSNNHCVNPSVFKSLPYDSLGDITPISVIGGSPFVFVVNPKKVAARTAKELQAYLKSKPDQVRYGSSGNGTIIQLAAEMFLQAADVKAQHIPYRGTGPMMADILSGQVEMGVAALAVVQGYLKNGMLHAIGVMGKQRVRSVPDIPTFIEQGFPSVDVAGWFAVIGPKGIPSGQVKRLHDGFVKGFTDPQVKAGFDRRDDFLILDTPPEAAAFLASEERRYAQLVKRAGIHMN</sequence>
<keyword evidence="3" id="KW-1185">Reference proteome</keyword>
<dbReference type="Proteomes" id="UP001595848">
    <property type="component" value="Unassembled WGS sequence"/>
</dbReference>
<organism evidence="2 3">
    <name type="scientific">Candidimonas humi</name>
    <dbReference type="NCBI Taxonomy" id="683355"/>
    <lineage>
        <taxon>Bacteria</taxon>
        <taxon>Pseudomonadati</taxon>
        <taxon>Pseudomonadota</taxon>
        <taxon>Betaproteobacteria</taxon>
        <taxon>Burkholderiales</taxon>
        <taxon>Alcaligenaceae</taxon>
        <taxon>Candidimonas</taxon>
    </lineage>
</organism>
<evidence type="ECO:0000313" key="3">
    <source>
        <dbReference type="Proteomes" id="UP001595848"/>
    </source>
</evidence>
<dbReference type="InterPro" id="IPR006311">
    <property type="entry name" value="TAT_signal"/>
</dbReference>
<dbReference type="PANTHER" id="PTHR42928:SF5">
    <property type="entry name" value="BLR1237 PROTEIN"/>
    <property type="match status" value="1"/>
</dbReference>
<protein>
    <submittedName>
        <fullName evidence="2">Bug family tripartite tricarboxylate transporter substrate binding protein</fullName>
    </submittedName>
</protein>
<accession>A0ABV8P2N3</accession>
<dbReference type="PIRSF" id="PIRSF017082">
    <property type="entry name" value="YflP"/>
    <property type="match status" value="1"/>
</dbReference>
<evidence type="ECO:0000313" key="2">
    <source>
        <dbReference type="EMBL" id="MFC4202263.1"/>
    </source>
</evidence>
<dbReference type="RefSeq" id="WP_376810970.1">
    <property type="nucleotide sequence ID" value="NZ_JAHTBN010000008.1"/>
</dbReference>
<gene>
    <name evidence="2" type="ORF">ACFOY1_14990</name>
</gene>